<evidence type="ECO:0000313" key="3">
    <source>
        <dbReference type="Proteomes" id="UP000018001"/>
    </source>
</evidence>
<comment type="caution">
    <text evidence="2">The sequence shown here is derived from an EMBL/GenBank/DDBJ whole genome shotgun (WGS) entry which is preliminary data.</text>
</comment>
<feature type="compositionally biased region" description="Basic residues" evidence="1">
    <location>
        <begin position="9"/>
        <end position="20"/>
    </location>
</feature>
<organism evidence="2 3">
    <name type="scientific">Byssochlamys spectabilis (strain No. 5 / NBRC 109023)</name>
    <name type="common">Paecilomyces variotii</name>
    <dbReference type="NCBI Taxonomy" id="1356009"/>
    <lineage>
        <taxon>Eukaryota</taxon>
        <taxon>Fungi</taxon>
        <taxon>Dikarya</taxon>
        <taxon>Ascomycota</taxon>
        <taxon>Pezizomycotina</taxon>
        <taxon>Eurotiomycetes</taxon>
        <taxon>Eurotiomycetidae</taxon>
        <taxon>Eurotiales</taxon>
        <taxon>Thermoascaceae</taxon>
        <taxon>Paecilomyces</taxon>
    </lineage>
</organism>
<proteinExistence type="predicted"/>
<keyword evidence="3" id="KW-1185">Reference proteome</keyword>
<dbReference type="HOGENOM" id="CLU_1049713_0_0_1"/>
<gene>
    <name evidence="2" type="ORF">PVAR5_8911</name>
</gene>
<feature type="region of interest" description="Disordered" evidence="1">
    <location>
        <begin position="1"/>
        <end position="42"/>
    </location>
</feature>
<dbReference type="EMBL" id="BAUL01000379">
    <property type="protein sequence ID" value="GAE00175.1"/>
    <property type="molecule type" value="Genomic_DNA"/>
</dbReference>
<dbReference type="AlphaFoldDB" id="V5FQ26"/>
<sequence length="265" mass="29001">MESGQGQKNKGRQTLRRGGRKLILEGDQLSGAPPGPGDVGASDKMRACVSSLTSTSLYESMIDLYLPGDETSMRGLQSMWAEHPIPIDIHNRGGTLLPPLGPASPTFWLCPRAVSYTGAVIGQSGRPCAVPDFWLQPLTLDRDRHASTANQLPDLPDLQKTAKATGLLDKASAATDLSQQTSRSTAPVDFSRGSEIRSAWRVRSFTAPPPRLSPTLSRLPGLLLPRHLFRLPVHVHVIPALDRTTPSTISRIVEDSLLFWRLFWR</sequence>
<evidence type="ECO:0000256" key="1">
    <source>
        <dbReference type="SAM" id="MobiDB-lite"/>
    </source>
</evidence>
<reference evidence="3" key="1">
    <citation type="journal article" date="2014" name="Genome Announc.">
        <title>Draft genome sequence of the formaldehyde-resistant fungus Byssochlamys spectabilis No. 5 (anamorph Paecilomyces variotii No. 5) (NBRC109023).</title>
        <authorList>
            <person name="Oka T."/>
            <person name="Ekino K."/>
            <person name="Fukuda K."/>
            <person name="Nomura Y."/>
        </authorList>
    </citation>
    <scope>NUCLEOTIDE SEQUENCE [LARGE SCALE GENOMIC DNA]</scope>
    <source>
        <strain evidence="3">No. 5 / NBRC 109023</strain>
    </source>
</reference>
<evidence type="ECO:0000313" key="2">
    <source>
        <dbReference type="EMBL" id="GAE00175.1"/>
    </source>
</evidence>
<protein>
    <submittedName>
        <fullName evidence="2">Uncharacterized protein</fullName>
    </submittedName>
</protein>
<accession>V5FQ26</accession>
<dbReference type="InParanoid" id="V5FQ26"/>
<name>V5FQ26_BYSSN</name>
<dbReference type="Proteomes" id="UP000018001">
    <property type="component" value="Unassembled WGS sequence"/>
</dbReference>